<keyword evidence="1" id="KW-0732">Signal</keyword>
<comment type="caution">
    <text evidence="2">The sequence shown here is derived from an EMBL/GenBank/DDBJ whole genome shotgun (WGS) entry which is preliminary data.</text>
</comment>
<evidence type="ECO:0000256" key="1">
    <source>
        <dbReference type="SAM" id="SignalP"/>
    </source>
</evidence>
<organism evidence="2 3">
    <name type="scientific">Pedobacter cryophilus</name>
    <dbReference type="NCBI Taxonomy" id="2571271"/>
    <lineage>
        <taxon>Bacteria</taxon>
        <taxon>Pseudomonadati</taxon>
        <taxon>Bacteroidota</taxon>
        <taxon>Sphingobacteriia</taxon>
        <taxon>Sphingobacteriales</taxon>
        <taxon>Sphingobacteriaceae</taxon>
        <taxon>Pedobacter</taxon>
    </lineage>
</organism>
<feature type="signal peptide" evidence="1">
    <location>
        <begin position="1"/>
        <end position="19"/>
    </location>
</feature>
<dbReference type="EMBL" id="SWBP01000006">
    <property type="protein sequence ID" value="TKB96014.1"/>
    <property type="molecule type" value="Genomic_DNA"/>
</dbReference>
<dbReference type="Proteomes" id="UP000308181">
    <property type="component" value="Unassembled WGS sequence"/>
</dbReference>
<gene>
    <name evidence="2" type="ORF">FA046_15205</name>
</gene>
<sequence length="159" mass="17812">MKNISKILFLAFLSTFLLSCLTQKEKEENKSEITKILKANSFKFIAQQALPMRMTAVQLTSEYTLTVSPDSINCFLPYFGVATQAPYGGTNNAIEFITTDFTYDKKSNTDGSYEITIIPKKTDKATRLYLNISASGYASLNVSSNYRDPINFNGVIVKR</sequence>
<dbReference type="OrthoDB" id="1097715at2"/>
<dbReference type="Pfam" id="PF14059">
    <property type="entry name" value="DUF4251"/>
    <property type="match status" value="1"/>
</dbReference>
<keyword evidence="3" id="KW-1185">Reference proteome</keyword>
<proteinExistence type="predicted"/>
<evidence type="ECO:0000313" key="3">
    <source>
        <dbReference type="Proteomes" id="UP000308181"/>
    </source>
</evidence>
<dbReference type="AlphaFoldDB" id="A0A4U1BV64"/>
<dbReference type="Gene3D" id="2.40.128.410">
    <property type="match status" value="1"/>
</dbReference>
<evidence type="ECO:0000313" key="2">
    <source>
        <dbReference type="EMBL" id="TKB96014.1"/>
    </source>
</evidence>
<protein>
    <submittedName>
        <fullName evidence="2">DUF4251 domain-containing protein</fullName>
    </submittedName>
</protein>
<dbReference type="RefSeq" id="WP_136827389.1">
    <property type="nucleotide sequence ID" value="NZ_SWBP01000006.1"/>
</dbReference>
<dbReference type="PROSITE" id="PS51257">
    <property type="entry name" value="PROKAR_LIPOPROTEIN"/>
    <property type="match status" value="1"/>
</dbReference>
<reference evidence="2 3" key="1">
    <citation type="submission" date="2019-04" db="EMBL/GenBank/DDBJ databases">
        <title>Pedobacter sp. AR-3-17 sp. nov., isolated from Arctic soil.</title>
        <authorList>
            <person name="Dahal R.H."/>
            <person name="Kim D.-U."/>
        </authorList>
    </citation>
    <scope>NUCLEOTIDE SEQUENCE [LARGE SCALE GENOMIC DNA]</scope>
    <source>
        <strain evidence="2 3">AR-3-17</strain>
    </source>
</reference>
<dbReference type="InterPro" id="IPR025347">
    <property type="entry name" value="DUF4251"/>
</dbReference>
<name>A0A4U1BV64_9SPHI</name>
<accession>A0A4U1BV64</accession>
<feature type="chain" id="PRO_5020195480" evidence="1">
    <location>
        <begin position="20"/>
        <end position="159"/>
    </location>
</feature>